<name>A0A0A8XYI1_ARUDO</name>
<dbReference type="AlphaFoldDB" id="A0A0A8XYI1"/>
<proteinExistence type="predicted"/>
<sequence length="220" mass="23808">MVKLFYTILNTTRSGSEIMPVPMKDLGAMTGPATSTGQGTSRGGGKTCRTSRIEMHLLRRVVSTAPHLHLARTRCHPVKALLCTMVRETCLCHHMLLAAHQTTNPKCQTRRQATPLAVHLPTSKVVLLATKADLPGTRAVTKVTKGTQAQVTQAATLDTKVVRQVTKVATHPPLLTKEATPTHPPTKVVAILAMVVAHQATQVVKEETQDTNDLARDLIL</sequence>
<accession>A0A0A8XYI1</accession>
<reference evidence="1" key="2">
    <citation type="journal article" date="2015" name="Data Brief">
        <title>Shoot transcriptome of the giant reed, Arundo donax.</title>
        <authorList>
            <person name="Barrero R.A."/>
            <person name="Guerrero F.D."/>
            <person name="Moolhuijzen P."/>
            <person name="Goolsby J.A."/>
            <person name="Tidwell J."/>
            <person name="Bellgard S.E."/>
            <person name="Bellgard M.I."/>
        </authorList>
    </citation>
    <scope>NUCLEOTIDE SEQUENCE</scope>
    <source>
        <tissue evidence="1">Shoot tissue taken approximately 20 cm above the soil surface</tissue>
    </source>
</reference>
<organism evidence="1">
    <name type="scientific">Arundo donax</name>
    <name type="common">Giant reed</name>
    <name type="synonym">Donax arundinaceus</name>
    <dbReference type="NCBI Taxonomy" id="35708"/>
    <lineage>
        <taxon>Eukaryota</taxon>
        <taxon>Viridiplantae</taxon>
        <taxon>Streptophyta</taxon>
        <taxon>Embryophyta</taxon>
        <taxon>Tracheophyta</taxon>
        <taxon>Spermatophyta</taxon>
        <taxon>Magnoliopsida</taxon>
        <taxon>Liliopsida</taxon>
        <taxon>Poales</taxon>
        <taxon>Poaceae</taxon>
        <taxon>PACMAD clade</taxon>
        <taxon>Arundinoideae</taxon>
        <taxon>Arundineae</taxon>
        <taxon>Arundo</taxon>
    </lineage>
</organism>
<protein>
    <submittedName>
        <fullName evidence="1">Uncharacterized protein</fullName>
    </submittedName>
</protein>
<reference evidence="1" key="1">
    <citation type="submission" date="2014-09" db="EMBL/GenBank/DDBJ databases">
        <authorList>
            <person name="Magalhaes I.L.F."/>
            <person name="Oliveira U."/>
            <person name="Santos F.R."/>
            <person name="Vidigal T.H.D.A."/>
            <person name="Brescovit A.D."/>
            <person name="Santos A.J."/>
        </authorList>
    </citation>
    <scope>NUCLEOTIDE SEQUENCE</scope>
    <source>
        <tissue evidence="1">Shoot tissue taken approximately 20 cm above the soil surface</tissue>
    </source>
</reference>
<dbReference type="EMBL" id="GBRH01281138">
    <property type="protein sequence ID" value="JAD16757.1"/>
    <property type="molecule type" value="Transcribed_RNA"/>
</dbReference>
<evidence type="ECO:0000313" key="1">
    <source>
        <dbReference type="EMBL" id="JAD16757.1"/>
    </source>
</evidence>